<dbReference type="RefSeq" id="WP_380894579.1">
    <property type="nucleotide sequence ID" value="NZ_JBHTKY010000002.1"/>
</dbReference>
<proteinExistence type="predicted"/>
<sequence>MAFGHNNNSTGKIYLLDSEKYRCKRKYLSPRVSVQKIALEFDVTITSTSIRSGGGGPDQDPKIEDWKETKGPTYDLDF</sequence>
<dbReference type="EMBL" id="JBHTKY010000002">
    <property type="protein sequence ID" value="MFD1164400.1"/>
    <property type="molecule type" value="Genomic_DNA"/>
</dbReference>
<dbReference type="Proteomes" id="UP001597205">
    <property type="component" value="Unassembled WGS sequence"/>
</dbReference>
<protein>
    <recommendedName>
        <fullName evidence="4">HTH psq-type domain-containing protein</fullName>
    </recommendedName>
</protein>
<reference evidence="3" key="1">
    <citation type="journal article" date="2019" name="Int. J. Syst. Evol. Microbiol.">
        <title>The Global Catalogue of Microorganisms (GCM) 10K type strain sequencing project: providing services to taxonomists for standard genome sequencing and annotation.</title>
        <authorList>
            <consortium name="The Broad Institute Genomics Platform"/>
            <consortium name="The Broad Institute Genome Sequencing Center for Infectious Disease"/>
            <person name="Wu L."/>
            <person name="Ma J."/>
        </authorList>
    </citation>
    <scope>NUCLEOTIDE SEQUENCE [LARGE SCALE GENOMIC DNA]</scope>
    <source>
        <strain evidence="3">CCUG 52468</strain>
    </source>
</reference>
<accession>A0ABW3RH10</accession>
<comment type="caution">
    <text evidence="2">The sequence shown here is derived from an EMBL/GenBank/DDBJ whole genome shotgun (WGS) entry which is preliminary data.</text>
</comment>
<evidence type="ECO:0000313" key="3">
    <source>
        <dbReference type="Proteomes" id="UP001597205"/>
    </source>
</evidence>
<feature type="region of interest" description="Disordered" evidence="1">
    <location>
        <begin position="48"/>
        <end position="78"/>
    </location>
</feature>
<feature type="compositionally biased region" description="Basic and acidic residues" evidence="1">
    <location>
        <begin position="59"/>
        <end position="70"/>
    </location>
</feature>
<evidence type="ECO:0008006" key="4">
    <source>
        <dbReference type="Google" id="ProtNLM"/>
    </source>
</evidence>
<gene>
    <name evidence="2" type="ORF">ACFQ2C_02160</name>
</gene>
<name>A0ABW3RH10_9SPHI</name>
<organism evidence="2 3">
    <name type="scientific">Sphingobacterium daejeonense</name>
    <dbReference type="NCBI Taxonomy" id="371142"/>
    <lineage>
        <taxon>Bacteria</taxon>
        <taxon>Pseudomonadati</taxon>
        <taxon>Bacteroidota</taxon>
        <taxon>Sphingobacteriia</taxon>
        <taxon>Sphingobacteriales</taxon>
        <taxon>Sphingobacteriaceae</taxon>
        <taxon>Sphingobacterium</taxon>
    </lineage>
</organism>
<keyword evidence="3" id="KW-1185">Reference proteome</keyword>
<evidence type="ECO:0000256" key="1">
    <source>
        <dbReference type="SAM" id="MobiDB-lite"/>
    </source>
</evidence>
<evidence type="ECO:0000313" key="2">
    <source>
        <dbReference type="EMBL" id="MFD1164400.1"/>
    </source>
</evidence>